<evidence type="ECO:0000256" key="4">
    <source>
        <dbReference type="SAM" id="MobiDB-lite"/>
    </source>
</evidence>
<dbReference type="GO" id="GO:0002098">
    <property type="term" value="P:tRNA wobble uridine modification"/>
    <property type="evidence" value="ECO:0007669"/>
    <property type="project" value="TreeGrafter"/>
</dbReference>
<evidence type="ECO:0000313" key="6">
    <source>
        <dbReference type="Proteomes" id="UP000515125"/>
    </source>
</evidence>
<evidence type="ECO:0000256" key="3">
    <source>
        <dbReference type="ARBA" id="ARBA00022827"/>
    </source>
</evidence>
<feature type="region of interest" description="Disordered" evidence="4">
    <location>
        <begin position="383"/>
        <end position="402"/>
    </location>
</feature>
<dbReference type="PANTHER" id="PTHR11806:SF0">
    <property type="entry name" value="PROTEIN MTO1 HOMOLOG, MITOCHONDRIAL"/>
    <property type="match status" value="1"/>
</dbReference>
<dbReference type="RefSeq" id="XP_026192232.1">
    <property type="nucleotide sequence ID" value="XM_026336447.1"/>
</dbReference>
<dbReference type="Proteomes" id="UP000515125">
    <property type="component" value="Unplaced"/>
</dbReference>
<protein>
    <submittedName>
        <fullName evidence="7">Uncharacterized protein LOC34621492</fullName>
    </submittedName>
</protein>
<reference evidence="7" key="1">
    <citation type="submission" date="2025-08" db="UniProtKB">
        <authorList>
            <consortium name="RefSeq"/>
        </authorList>
    </citation>
    <scope>IDENTIFICATION</scope>
</reference>
<dbReference type="GO" id="GO:0050660">
    <property type="term" value="F:flavin adenine dinucleotide binding"/>
    <property type="evidence" value="ECO:0007669"/>
    <property type="project" value="InterPro"/>
</dbReference>
<dbReference type="InterPro" id="IPR036188">
    <property type="entry name" value="FAD/NAD-bd_sf"/>
</dbReference>
<dbReference type="SUPFAM" id="SSF51905">
    <property type="entry name" value="FAD/NAD(P)-binding domain"/>
    <property type="match status" value="1"/>
</dbReference>
<keyword evidence="3" id="KW-0274">FAD</keyword>
<dbReference type="OrthoDB" id="354795at2759"/>
<evidence type="ECO:0000256" key="1">
    <source>
        <dbReference type="ARBA" id="ARBA00001974"/>
    </source>
</evidence>
<dbReference type="GeneID" id="34621492"/>
<feature type="compositionally biased region" description="Pro residues" evidence="4">
    <location>
        <begin position="88"/>
        <end position="97"/>
    </location>
</feature>
<feature type="domain" description="MnmG N-terminal" evidence="5">
    <location>
        <begin position="120"/>
        <end position="328"/>
    </location>
</feature>
<sequence>MRHDALKVARKAGGGKTPAHSLRSSTDSTAKEGGRSTNGRGNRPLYAADNGFSEWQQASSSRKRVFLRQRLQELQHELQSHQGSPGKDSPPPPPHNVLPPAGELYTHVQEPLSSSLLPFDVAVLGGGHAGVEAAVAASRLGLRVALISPGGMASVGVLSCNPSIGGSGKSHLVCEVDACGGLLGRAADIAAVHWRVLNVSRGPAAWAPRVQLDRRRFAGCMRRFLRAFQPSLTVVDAVAEDVLTETTGQQPQDTAQGGWLQQRRQQRVCGVRLKGGAELEASAVVVAAGTFLDAVVAVGSSRAEGGRMHSRAEAAVAENAAALQKPMQRARHHQQPLPDAICDVEPAAKCLAASLQRLGLHMTHFKTGTPARLLGTSIDFSRLQRQPSDPTPRPFSGAHTPEQLRRRREAWIECYIGRTTDQTKKIVLEHLKSLPVHLGDDGQGVGPRYCPSIANKIRQFPNNSSHVIWLEPEDPQMTVVYPGGLSGYEEAAALGLLAGWNAGLFARAQKARFRKAPYSDISHTATPAVAAASADERGGGAVGSAYAATLPNSSSAETAACPPPARSSRLKHSKLVECQSTHTAASSLNLGTTASSVASPCLPECVVLDSRASMAGALAEQLTSRNATEPLRAFAARVPSRLSVRCDNAAERLLPRVLHGGLLPQHHPKVTRARKKMENVQRLVDLIRNFELPATQWASRVSEAIAALRRKVQLPQLGASAASAAAAADTVTLTGAAAKAAQAGEEETLVAPQRGPLTSAAPLPAEGAAVSRAVHAERIKAPASLLLLGLESWQLAVGKGHRRWTAAQLLAGLPPALAKLEQPNTSCRSTALPEASQEGHREDENEQNAAQRKPPSSTSPTIDGFSERPINALGGPQEHPHLGRDCVALQLLVSLMLDELMGSKGNAASSSLAFGGLERVPERADGGEEANAAVLLLQQCLCPSFGSSIASTVYAEVRYSFYFRREEREAEAARSDHPIPEDLGRASAGWRHKNLYECAHACPPPCRATFAAKATAAVDGEACADAGLAAAAKTSGA</sequence>
<gene>
    <name evidence="7" type="primary">LOC34621492</name>
</gene>
<evidence type="ECO:0000313" key="7">
    <source>
        <dbReference type="RefSeq" id="XP_026192232.1"/>
    </source>
</evidence>
<dbReference type="Gene3D" id="2.40.30.260">
    <property type="match status" value="1"/>
</dbReference>
<dbReference type="InterPro" id="IPR002218">
    <property type="entry name" value="MnmG-rel"/>
</dbReference>
<dbReference type="Gene3D" id="3.50.50.60">
    <property type="entry name" value="FAD/NAD(P)-binding domain"/>
    <property type="match status" value="2"/>
</dbReference>
<feature type="region of interest" description="Disordered" evidence="4">
    <location>
        <begin position="1"/>
        <end position="58"/>
    </location>
</feature>
<dbReference type="Pfam" id="PF01134">
    <property type="entry name" value="GIDA"/>
    <property type="match status" value="2"/>
</dbReference>
<keyword evidence="6" id="KW-1185">Reference proteome</keyword>
<dbReference type="GO" id="GO:0030488">
    <property type="term" value="P:tRNA methylation"/>
    <property type="evidence" value="ECO:0007669"/>
    <property type="project" value="TreeGrafter"/>
</dbReference>
<accession>A0A6P6RXW9</accession>
<comment type="cofactor">
    <cofactor evidence="1">
        <name>FAD</name>
        <dbReference type="ChEBI" id="CHEBI:57692"/>
    </cofactor>
</comment>
<proteinExistence type="predicted"/>
<feature type="region of interest" description="Disordered" evidence="4">
    <location>
        <begin position="821"/>
        <end position="876"/>
    </location>
</feature>
<feature type="domain" description="MnmG N-terminal" evidence="5">
    <location>
        <begin position="345"/>
        <end position="486"/>
    </location>
</feature>
<evidence type="ECO:0000256" key="2">
    <source>
        <dbReference type="ARBA" id="ARBA00022630"/>
    </source>
</evidence>
<dbReference type="InterPro" id="IPR040131">
    <property type="entry name" value="MnmG_N"/>
</dbReference>
<organism evidence="6 7">
    <name type="scientific">Cyclospora cayetanensis</name>
    <dbReference type="NCBI Taxonomy" id="88456"/>
    <lineage>
        <taxon>Eukaryota</taxon>
        <taxon>Sar</taxon>
        <taxon>Alveolata</taxon>
        <taxon>Apicomplexa</taxon>
        <taxon>Conoidasida</taxon>
        <taxon>Coccidia</taxon>
        <taxon>Eucoccidiorida</taxon>
        <taxon>Eimeriorina</taxon>
        <taxon>Eimeriidae</taxon>
        <taxon>Cyclospora</taxon>
    </lineage>
</organism>
<keyword evidence="2" id="KW-0285">Flavoprotein</keyword>
<feature type="compositionally biased region" description="Polar residues" evidence="4">
    <location>
        <begin position="847"/>
        <end position="861"/>
    </location>
</feature>
<dbReference type="PANTHER" id="PTHR11806">
    <property type="entry name" value="GLUCOSE INHIBITED DIVISION PROTEIN A"/>
    <property type="match status" value="1"/>
</dbReference>
<evidence type="ECO:0000259" key="5">
    <source>
        <dbReference type="Pfam" id="PF01134"/>
    </source>
</evidence>
<feature type="region of interest" description="Disordered" evidence="4">
    <location>
        <begin position="77"/>
        <end position="101"/>
    </location>
</feature>
<dbReference type="AlphaFoldDB" id="A0A6P6RXW9"/>
<name>A0A6P6RXW9_9EIME</name>